<feature type="chain" id="PRO_5034995516" evidence="10">
    <location>
        <begin position="21"/>
        <end position="289"/>
    </location>
</feature>
<evidence type="ECO:0000313" key="12">
    <source>
        <dbReference type="EMBL" id="KAF4585850.1"/>
    </source>
</evidence>
<comment type="caution">
    <text evidence="12">The sequence shown here is derived from an EMBL/GenBank/DDBJ whole genome shotgun (WGS) entry which is preliminary data.</text>
</comment>
<keyword evidence="13" id="KW-1185">Reference proteome</keyword>
<organism evidence="12 13">
    <name type="scientific">Ophiocordyceps camponoti-floridani</name>
    <dbReference type="NCBI Taxonomy" id="2030778"/>
    <lineage>
        <taxon>Eukaryota</taxon>
        <taxon>Fungi</taxon>
        <taxon>Dikarya</taxon>
        <taxon>Ascomycota</taxon>
        <taxon>Pezizomycotina</taxon>
        <taxon>Sordariomycetes</taxon>
        <taxon>Hypocreomycetidae</taxon>
        <taxon>Hypocreales</taxon>
        <taxon>Ophiocordycipitaceae</taxon>
        <taxon>Ophiocordyceps</taxon>
    </lineage>
</organism>
<keyword evidence="5 10" id="KW-0732">Signal</keyword>
<feature type="signal peptide" evidence="10">
    <location>
        <begin position="1"/>
        <end position="20"/>
    </location>
</feature>
<evidence type="ECO:0000256" key="3">
    <source>
        <dbReference type="ARBA" id="ARBA00022670"/>
    </source>
</evidence>
<evidence type="ECO:0000256" key="4">
    <source>
        <dbReference type="ARBA" id="ARBA00022723"/>
    </source>
</evidence>
<gene>
    <name evidence="12" type="ORF">GQ602_005155</name>
</gene>
<dbReference type="GO" id="GO:0006508">
    <property type="term" value="P:proteolysis"/>
    <property type="evidence" value="ECO:0007669"/>
    <property type="project" value="UniProtKB-KW"/>
</dbReference>
<evidence type="ECO:0000313" key="13">
    <source>
        <dbReference type="Proteomes" id="UP000562929"/>
    </source>
</evidence>
<keyword evidence="7" id="KW-0862">Zinc</keyword>
<evidence type="ECO:0000256" key="2">
    <source>
        <dbReference type="ARBA" id="ARBA00008721"/>
    </source>
</evidence>
<dbReference type="Gene3D" id="3.40.390.10">
    <property type="entry name" value="Collagenase (Catalytic Domain)"/>
    <property type="match status" value="1"/>
</dbReference>
<feature type="domain" description="Peptidase M43 pregnancy-associated plasma-A" evidence="11">
    <location>
        <begin position="225"/>
        <end position="288"/>
    </location>
</feature>
<dbReference type="AlphaFoldDB" id="A0A8H4Q5M9"/>
<accession>A0A8H4Q5M9</accession>
<keyword evidence="3 12" id="KW-0645">Protease</keyword>
<proteinExistence type="inferred from homology"/>
<name>A0A8H4Q5M9_9HYPO</name>
<keyword evidence="4" id="KW-0479">Metal-binding</keyword>
<dbReference type="Pfam" id="PF05572">
    <property type="entry name" value="Peptidase_M43"/>
    <property type="match status" value="1"/>
</dbReference>
<sequence length="289" mass="32377">MFFLPTTLAAVLLASVTVVAQEPGSIPSWPPPKFVCGTKSLDKATKQSIERTLQKVKEDEVTKGSDSFFSNNNDPYNRSYHVKTYFHIIALNGQEKKYFEEVNVIQQNLDALNRVYNKIGIYFVFACSIAIVNPKWAKGGYEEEMKRGLPKGHRYSHLNIYLLSSVREHEPHLQKPGFEKLGYALHPVPNPDAYLMLMDGVTINAHEAVSDSNPFNKEKQRIIPIIIHEVGHWLGLQHTFEAGCNGVGDGIDDTPAQSNATFGCPPQRSSCKEGELIGPEYNYMDYAGK</sequence>
<dbReference type="OrthoDB" id="536211at2759"/>
<dbReference type="InterPro" id="IPR024079">
    <property type="entry name" value="MetalloPept_cat_dom_sf"/>
</dbReference>
<evidence type="ECO:0000256" key="8">
    <source>
        <dbReference type="ARBA" id="ARBA00023049"/>
    </source>
</evidence>
<comment type="function">
    <text evidence="1">Secreted metalloproteinase that allows assimilation of proteinaceous substrates.</text>
</comment>
<comment type="similarity">
    <text evidence="2">Belongs to the peptidase M43B family.</text>
</comment>
<evidence type="ECO:0000256" key="10">
    <source>
        <dbReference type="SAM" id="SignalP"/>
    </source>
</evidence>
<evidence type="ECO:0000256" key="9">
    <source>
        <dbReference type="ARBA" id="ARBA00023157"/>
    </source>
</evidence>
<dbReference type="GO" id="GO:0046872">
    <property type="term" value="F:metal ion binding"/>
    <property type="evidence" value="ECO:0007669"/>
    <property type="project" value="UniProtKB-KW"/>
</dbReference>
<evidence type="ECO:0000256" key="6">
    <source>
        <dbReference type="ARBA" id="ARBA00022801"/>
    </source>
</evidence>
<dbReference type="EMBL" id="JAACLJ010000005">
    <property type="protein sequence ID" value="KAF4585850.1"/>
    <property type="molecule type" value="Genomic_DNA"/>
</dbReference>
<dbReference type="InterPro" id="IPR008754">
    <property type="entry name" value="Peptidase_M43"/>
</dbReference>
<keyword evidence="9" id="KW-1015">Disulfide bond</keyword>
<evidence type="ECO:0000256" key="1">
    <source>
        <dbReference type="ARBA" id="ARBA00003174"/>
    </source>
</evidence>
<dbReference type="PANTHER" id="PTHR47466:SF1">
    <property type="entry name" value="METALLOPROTEASE MEP1 (AFU_ORTHOLOGUE AFUA_1G07730)-RELATED"/>
    <property type="match status" value="1"/>
</dbReference>
<evidence type="ECO:0000256" key="7">
    <source>
        <dbReference type="ARBA" id="ARBA00022833"/>
    </source>
</evidence>
<dbReference type="PANTHER" id="PTHR47466">
    <property type="match status" value="1"/>
</dbReference>
<dbReference type="SUPFAM" id="SSF55486">
    <property type="entry name" value="Metalloproteases ('zincins'), catalytic domain"/>
    <property type="match status" value="1"/>
</dbReference>
<reference evidence="12 13" key="1">
    <citation type="journal article" date="2020" name="G3 (Bethesda)">
        <title>Genetic Underpinnings of Host Manipulation by Ophiocordyceps as Revealed by Comparative Transcriptomics.</title>
        <authorList>
            <person name="Will I."/>
            <person name="Das B."/>
            <person name="Trinh T."/>
            <person name="Brachmann A."/>
            <person name="Ohm R.A."/>
            <person name="de Bekker C."/>
        </authorList>
    </citation>
    <scope>NUCLEOTIDE SEQUENCE [LARGE SCALE GENOMIC DNA]</scope>
    <source>
        <strain evidence="12 13">EC05</strain>
    </source>
</reference>
<evidence type="ECO:0000259" key="11">
    <source>
        <dbReference type="Pfam" id="PF05572"/>
    </source>
</evidence>
<evidence type="ECO:0000256" key="5">
    <source>
        <dbReference type="ARBA" id="ARBA00022729"/>
    </source>
</evidence>
<dbReference type="Proteomes" id="UP000562929">
    <property type="component" value="Unassembled WGS sequence"/>
</dbReference>
<protein>
    <submittedName>
        <fullName evidence="12">Putative metalloprotease 1 protein</fullName>
    </submittedName>
</protein>
<keyword evidence="6" id="KW-0378">Hydrolase</keyword>
<keyword evidence="8 12" id="KW-0482">Metalloprotease</keyword>
<dbReference type="GO" id="GO:0008237">
    <property type="term" value="F:metallopeptidase activity"/>
    <property type="evidence" value="ECO:0007669"/>
    <property type="project" value="UniProtKB-KW"/>
</dbReference>